<name>A0ABR6DS66_9FLAO</name>
<feature type="domain" description="Response regulatory" evidence="2">
    <location>
        <begin position="5"/>
        <end position="125"/>
    </location>
</feature>
<dbReference type="RefSeq" id="WP_182494058.1">
    <property type="nucleotide sequence ID" value="NZ_JACJIS010000003.1"/>
</dbReference>
<accession>A0ABR6DS66</accession>
<dbReference type="PROSITE" id="PS50110">
    <property type="entry name" value="RESPONSE_REGULATORY"/>
    <property type="match status" value="1"/>
</dbReference>
<proteinExistence type="predicted"/>
<organism evidence="3 4">
    <name type="scientific">Flavobacterium gossypii</name>
    <dbReference type="NCBI Taxonomy" id="1646119"/>
    <lineage>
        <taxon>Bacteria</taxon>
        <taxon>Pseudomonadati</taxon>
        <taxon>Bacteroidota</taxon>
        <taxon>Flavobacteriia</taxon>
        <taxon>Flavobacteriales</taxon>
        <taxon>Flavobacteriaceae</taxon>
        <taxon>Flavobacterium</taxon>
    </lineage>
</organism>
<dbReference type="EMBL" id="JACJIS010000003">
    <property type="protein sequence ID" value="MBA9074542.1"/>
    <property type="molecule type" value="Genomic_DNA"/>
</dbReference>
<dbReference type="InterPro" id="IPR001789">
    <property type="entry name" value="Sig_transdc_resp-reg_receiver"/>
</dbReference>
<dbReference type="CDD" id="cd17557">
    <property type="entry name" value="REC_Rcp-like"/>
    <property type="match status" value="1"/>
</dbReference>
<dbReference type="PANTHER" id="PTHR44520">
    <property type="entry name" value="RESPONSE REGULATOR RCP1-RELATED"/>
    <property type="match status" value="1"/>
</dbReference>
<comment type="caution">
    <text evidence="3">The sequence shown here is derived from an EMBL/GenBank/DDBJ whole genome shotgun (WGS) entry which is preliminary data.</text>
</comment>
<dbReference type="PANTHER" id="PTHR44520:SF2">
    <property type="entry name" value="RESPONSE REGULATOR RCP1"/>
    <property type="match status" value="1"/>
</dbReference>
<reference evidence="3 4" key="1">
    <citation type="submission" date="2020-08" db="EMBL/GenBank/DDBJ databases">
        <title>Genomic Encyclopedia of Type Strains, Phase IV (KMG-IV): sequencing the most valuable type-strain genomes for metagenomic binning, comparative biology and taxonomic classification.</title>
        <authorList>
            <person name="Goeker M."/>
        </authorList>
    </citation>
    <scope>NUCLEOTIDE SEQUENCE [LARGE SCALE GENOMIC DNA]</scope>
    <source>
        <strain evidence="3 4">DSM 100397</strain>
    </source>
</reference>
<dbReference type="InterPro" id="IPR011006">
    <property type="entry name" value="CheY-like_superfamily"/>
</dbReference>
<dbReference type="SMART" id="SM00448">
    <property type="entry name" value="REC"/>
    <property type="match status" value="1"/>
</dbReference>
<gene>
    <name evidence="3" type="ORF">GGR22_002715</name>
</gene>
<sequence>MKNLRICLVDDDKDDRETFQDAFNELNSNNVLMTFKNGLEAIDYLNAIEDVPDIIFLDLNMPIMGGLETLREIRKNERYKLLSVVIYSTSSSEKDIEETLVAGANIYITKPTNYRVLKDMLTKVMKMNWQYHTSELDKDTFVFAI</sequence>
<keyword evidence="4" id="KW-1185">Reference proteome</keyword>
<dbReference type="Gene3D" id="3.40.50.2300">
    <property type="match status" value="1"/>
</dbReference>
<dbReference type="Pfam" id="PF00072">
    <property type="entry name" value="Response_reg"/>
    <property type="match status" value="1"/>
</dbReference>
<evidence type="ECO:0000256" key="1">
    <source>
        <dbReference type="PROSITE-ProRule" id="PRU00169"/>
    </source>
</evidence>
<keyword evidence="1" id="KW-0597">Phosphoprotein</keyword>
<protein>
    <submittedName>
        <fullName evidence="3">CheY-like chemotaxis protein</fullName>
    </submittedName>
</protein>
<feature type="modified residue" description="4-aspartylphosphate" evidence="1">
    <location>
        <position position="58"/>
    </location>
</feature>
<evidence type="ECO:0000313" key="4">
    <source>
        <dbReference type="Proteomes" id="UP000555003"/>
    </source>
</evidence>
<dbReference type="InterPro" id="IPR052893">
    <property type="entry name" value="TCS_response_regulator"/>
</dbReference>
<evidence type="ECO:0000313" key="3">
    <source>
        <dbReference type="EMBL" id="MBA9074542.1"/>
    </source>
</evidence>
<evidence type="ECO:0000259" key="2">
    <source>
        <dbReference type="PROSITE" id="PS50110"/>
    </source>
</evidence>
<dbReference type="SUPFAM" id="SSF52172">
    <property type="entry name" value="CheY-like"/>
    <property type="match status" value="1"/>
</dbReference>
<dbReference type="Proteomes" id="UP000555003">
    <property type="component" value="Unassembled WGS sequence"/>
</dbReference>